<dbReference type="STRING" id="45351.A7SML4"/>
<evidence type="ECO:0000259" key="2">
    <source>
        <dbReference type="Pfam" id="PF20262"/>
    </source>
</evidence>
<feature type="region of interest" description="Disordered" evidence="1">
    <location>
        <begin position="673"/>
        <end position="721"/>
    </location>
</feature>
<dbReference type="Proteomes" id="UP000001593">
    <property type="component" value="Unassembled WGS sequence"/>
</dbReference>
<dbReference type="PANTHER" id="PTHR31781">
    <property type="entry name" value="UNC80"/>
    <property type="match status" value="1"/>
</dbReference>
<dbReference type="PANTHER" id="PTHR31781:SF1">
    <property type="entry name" value="PROTEIN UNC-80 HOMOLOG"/>
    <property type="match status" value="1"/>
</dbReference>
<protein>
    <recommendedName>
        <fullName evidence="2">Protein UNC80 C-terminal domain-containing protein</fullName>
    </recommendedName>
</protein>
<evidence type="ECO:0000313" key="3">
    <source>
        <dbReference type="EMBL" id="EDO35052.1"/>
    </source>
</evidence>
<dbReference type="InParanoid" id="A7SML4"/>
<feature type="compositionally biased region" description="Polar residues" evidence="1">
    <location>
        <begin position="326"/>
        <end position="335"/>
    </location>
</feature>
<feature type="compositionally biased region" description="Acidic residues" evidence="1">
    <location>
        <begin position="259"/>
        <end position="270"/>
    </location>
</feature>
<evidence type="ECO:0000256" key="1">
    <source>
        <dbReference type="SAM" id="MobiDB-lite"/>
    </source>
</evidence>
<proteinExistence type="predicted"/>
<feature type="region of interest" description="Disordered" evidence="1">
    <location>
        <begin position="474"/>
        <end position="536"/>
    </location>
</feature>
<dbReference type="Pfam" id="PF20262">
    <property type="entry name" value="UNC80_C"/>
    <property type="match status" value="1"/>
</dbReference>
<dbReference type="eggNOG" id="ENOG502SFX2">
    <property type="taxonomic scope" value="Eukaryota"/>
</dbReference>
<dbReference type="InterPro" id="IPR046460">
    <property type="entry name" value="UNC80_C"/>
</dbReference>
<feature type="compositionally biased region" description="Basic and acidic residues" evidence="1">
    <location>
        <begin position="511"/>
        <end position="525"/>
    </location>
</feature>
<dbReference type="HOGENOM" id="CLU_342342_0_0_1"/>
<feature type="domain" description="Protein UNC80 C-terminal" evidence="2">
    <location>
        <begin position="3"/>
        <end position="252"/>
    </location>
</feature>
<evidence type="ECO:0000313" key="4">
    <source>
        <dbReference type="Proteomes" id="UP000001593"/>
    </source>
</evidence>
<reference evidence="3 4" key="1">
    <citation type="journal article" date="2007" name="Science">
        <title>Sea anemone genome reveals ancestral eumetazoan gene repertoire and genomic organization.</title>
        <authorList>
            <person name="Putnam N.H."/>
            <person name="Srivastava M."/>
            <person name="Hellsten U."/>
            <person name="Dirks B."/>
            <person name="Chapman J."/>
            <person name="Salamov A."/>
            <person name="Terry A."/>
            <person name="Shapiro H."/>
            <person name="Lindquist E."/>
            <person name="Kapitonov V.V."/>
            <person name="Jurka J."/>
            <person name="Genikhovich G."/>
            <person name="Grigoriev I.V."/>
            <person name="Lucas S.M."/>
            <person name="Steele R.E."/>
            <person name="Finnerty J.R."/>
            <person name="Technau U."/>
            <person name="Martindale M.Q."/>
            <person name="Rokhsar D.S."/>
        </authorList>
    </citation>
    <scope>NUCLEOTIDE SEQUENCE [LARGE SCALE GENOMIC DNA]</scope>
    <source>
        <strain evidence="4">CH2 X CH6</strain>
    </source>
</reference>
<accession>A7SML4</accession>
<dbReference type="EMBL" id="DS469710">
    <property type="protein sequence ID" value="EDO35052.1"/>
    <property type="molecule type" value="Genomic_DNA"/>
</dbReference>
<feature type="compositionally biased region" description="Polar residues" evidence="1">
    <location>
        <begin position="354"/>
        <end position="363"/>
    </location>
</feature>
<gene>
    <name evidence="3" type="ORF">NEMVEDRAFT_v1g246210</name>
</gene>
<name>A7SML4_NEMVE</name>
<sequence>MAPICAPPQYFSDTIIKLASRLMHALNNDFTLKELCGGTTNFGSPLRTEKMFLRVLLPICIRLGSGRADAPKASPDDVAFALKCFLRVITTKNGEYQGAPTTRLSIMLEEESDGPRQLAFDDPFLTGGSKDDIPDSLYQAAYLGMKLLIVCFEDQLATEWHLIFSAIDKVVDNEMCGLAFWDFIDFAISHRSPLYLMLLPLIQIKASVIKHHTHAERTHKLQVIENLARPHHAARCKNAIIQKFMDELTAIKSRRAAKDEDEDLNDDDDMMMLNSPPQPRSSVKSESEVEVVEGEDTGAQPKQPKKMVTFSPHTSFDESSIPPKSPTGSEASWTSQDRRKKWLQHKQPTVEFSPDSSPFSHQRGTALKKSAVRRGSGRSKTLPAGSLSFDEMGVVRESPDEAEMAKSLSLPDNLDSTETLDEENLGNVVSIETGQDPSNKEIVEDENALCTEIAEESISIHVTTEVQEALKNQVTTVSDQQHKDNADMESDPNQNKPNVESDLGISVQEQRNVDKPELDAKKEDTSLTENETESKPAFRINDNLQFVIEISENVDNRTVQREENPVKSGLEESDEEFLDAMSEWPKEVASVLARLDSRDHDYEDWDEEEAAAAVNQDDVIIPLSPPAASREAKMKLDGITTYSPSPPRHESFLPLESKSLTNYNASRESCGAYRDSGVDVQENENSPTHKPYRNGPQDGPSPDSFPNGQAGNRDITGLVPNGPVTTARCDSSPDILESIKPSPPVQPSSSVHSAKRSVPSYVINITGPFTERVANKGQGRTKLWHRLYAETNHHGNMVPLASEEDISAELAVDFSSAAYVDNSRETNV</sequence>
<organism evidence="3 4">
    <name type="scientific">Nematostella vectensis</name>
    <name type="common">Starlet sea anemone</name>
    <dbReference type="NCBI Taxonomy" id="45351"/>
    <lineage>
        <taxon>Eukaryota</taxon>
        <taxon>Metazoa</taxon>
        <taxon>Cnidaria</taxon>
        <taxon>Anthozoa</taxon>
        <taxon>Hexacorallia</taxon>
        <taxon>Actiniaria</taxon>
        <taxon>Edwardsiidae</taxon>
        <taxon>Nematostella</taxon>
    </lineage>
</organism>
<dbReference type="AlphaFoldDB" id="A7SML4"/>
<feature type="region of interest" description="Disordered" evidence="1">
    <location>
        <begin position="255"/>
        <end position="437"/>
    </location>
</feature>
<keyword evidence="4" id="KW-1185">Reference proteome</keyword>